<sequence>MGYFGKLDERIKVQELRRKGYSYNEILQYVTVSKDTLSRWCSNIPLSVEQQNRLLKNKSLGQRKGSLIAAEKKREERIFRTNAIMNKAKKEVGKLNKRERFIAGLAYYSAEGDKSESKSGFANSDPKVICFMINWFKEFCNIPESKFRGALWLHEGLNDYQARRFWSKITGIPLEQFYKTYIAKNKQDSKKVRKNLHLYGVFSIRFCDVNIQRKILGWISGLFDAKIGTAL</sequence>
<evidence type="ECO:0000313" key="1">
    <source>
        <dbReference type="EMBL" id="OGM26825.1"/>
    </source>
</evidence>
<name>A0A1F7YJX0_9BACT</name>
<organism evidence="1 2">
    <name type="scientific">Candidatus Woesebacteria bacterium RIFCSPHIGHO2_01_FULL_40_22</name>
    <dbReference type="NCBI Taxonomy" id="1802499"/>
    <lineage>
        <taxon>Bacteria</taxon>
        <taxon>Candidatus Woeseibacteriota</taxon>
    </lineage>
</organism>
<dbReference type="Proteomes" id="UP000179221">
    <property type="component" value="Unassembled WGS sequence"/>
</dbReference>
<dbReference type="EMBL" id="MGGL01000009">
    <property type="protein sequence ID" value="OGM26825.1"/>
    <property type="molecule type" value="Genomic_DNA"/>
</dbReference>
<comment type="caution">
    <text evidence="1">The sequence shown here is derived from an EMBL/GenBank/DDBJ whole genome shotgun (WGS) entry which is preliminary data.</text>
</comment>
<accession>A0A1F7YJX0</accession>
<proteinExistence type="predicted"/>
<evidence type="ECO:0008006" key="3">
    <source>
        <dbReference type="Google" id="ProtNLM"/>
    </source>
</evidence>
<dbReference type="AlphaFoldDB" id="A0A1F7YJX0"/>
<protein>
    <recommendedName>
        <fullName evidence="3">Resolvase HTH domain-containing protein</fullName>
    </recommendedName>
</protein>
<reference evidence="1 2" key="1">
    <citation type="journal article" date="2016" name="Nat. Commun.">
        <title>Thousands of microbial genomes shed light on interconnected biogeochemical processes in an aquifer system.</title>
        <authorList>
            <person name="Anantharaman K."/>
            <person name="Brown C.T."/>
            <person name="Hug L.A."/>
            <person name="Sharon I."/>
            <person name="Castelle C.J."/>
            <person name="Probst A.J."/>
            <person name="Thomas B.C."/>
            <person name="Singh A."/>
            <person name="Wilkins M.J."/>
            <person name="Karaoz U."/>
            <person name="Brodie E.L."/>
            <person name="Williams K.H."/>
            <person name="Hubbard S.S."/>
            <person name="Banfield J.F."/>
        </authorList>
    </citation>
    <scope>NUCLEOTIDE SEQUENCE [LARGE SCALE GENOMIC DNA]</scope>
</reference>
<gene>
    <name evidence="1" type="ORF">A2628_04705</name>
</gene>
<evidence type="ECO:0000313" key="2">
    <source>
        <dbReference type="Proteomes" id="UP000179221"/>
    </source>
</evidence>